<sequence>MELFGDTMKWHIRTGGTLIRVVAEPANEAYINGDVAGILLNYTGSTESLELVGSWFRSCCQNHDKCRKTLEGETLETELKLPTRVLYIGSIDDGSVRLVETRNPSGRWAALSHCWGDKQPIYTTRANLQRHRKGIPLSDLPRTFRDAVAITRSLGLDYLWVDTLCIVQRDPDDWKREAPKMGQVYEQAEIVIAAAGSSNAYQGCFSVVQVEPLVELPYIKNGVIAGQLFAVKELVRPNSRNVFRPLSGRAWTIQERVLARRTLYYTENGIWWNCRHFGATCFRHDGFSFEDIQLTPRQQSWTGLLTQYLNCALSISTDNLQAIDGIAGRMACRRPDRYYHGCWMNDLPEQLIWYGKSPRPPELKARPSRSWSSTAMGTRIFLDERASKNMTNLYGPFKPYLSNGLQARCFVYSPVILAKPKVIDYSLKMDLNLLVGNMRDDSPEIVQRGNSLAAVVKKEEDEIPDDLLYLIPNEKNQAVGVAVMDDVSWFSQKVYMESDLSLVLLAGSPNWRWRDRGPVASDQKSLHYGLLTLRRHDGQNSHCRVGFAVVYSRTYAEQARAQNIVLV</sequence>
<dbReference type="Proteomes" id="UP001497700">
    <property type="component" value="Unassembled WGS sequence"/>
</dbReference>
<evidence type="ECO:0000313" key="2">
    <source>
        <dbReference type="Proteomes" id="UP001497700"/>
    </source>
</evidence>
<proteinExistence type="predicted"/>
<gene>
    <name evidence="1" type="ORF">F4820DRAFT_132964</name>
</gene>
<organism evidence="1 2">
    <name type="scientific">Hypoxylon rubiginosum</name>
    <dbReference type="NCBI Taxonomy" id="110542"/>
    <lineage>
        <taxon>Eukaryota</taxon>
        <taxon>Fungi</taxon>
        <taxon>Dikarya</taxon>
        <taxon>Ascomycota</taxon>
        <taxon>Pezizomycotina</taxon>
        <taxon>Sordariomycetes</taxon>
        <taxon>Xylariomycetidae</taxon>
        <taxon>Xylariales</taxon>
        <taxon>Hypoxylaceae</taxon>
        <taxon>Hypoxylon</taxon>
    </lineage>
</organism>
<protein>
    <submittedName>
        <fullName evidence="1">Heterokaryon incompatibility protein-domain-containing protein</fullName>
    </submittedName>
</protein>
<dbReference type="EMBL" id="MU393608">
    <property type="protein sequence ID" value="KAI4859896.1"/>
    <property type="molecule type" value="Genomic_DNA"/>
</dbReference>
<reference evidence="1 2" key="1">
    <citation type="journal article" date="2022" name="New Phytol.">
        <title>Ecological generalism drives hyperdiversity of secondary metabolite gene clusters in xylarialean endophytes.</title>
        <authorList>
            <person name="Franco M.E.E."/>
            <person name="Wisecaver J.H."/>
            <person name="Arnold A.E."/>
            <person name="Ju Y.M."/>
            <person name="Slot J.C."/>
            <person name="Ahrendt S."/>
            <person name="Moore L.P."/>
            <person name="Eastman K.E."/>
            <person name="Scott K."/>
            <person name="Konkel Z."/>
            <person name="Mondo S.J."/>
            <person name="Kuo A."/>
            <person name="Hayes R.D."/>
            <person name="Haridas S."/>
            <person name="Andreopoulos B."/>
            <person name="Riley R."/>
            <person name="LaButti K."/>
            <person name="Pangilinan J."/>
            <person name="Lipzen A."/>
            <person name="Amirebrahimi M."/>
            <person name="Yan J."/>
            <person name="Adam C."/>
            <person name="Keymanesh K."/>
            <person name="Ng V."/>
            <person name="Louie K."/>
            <person name="Northen T."/>
            <person name="Drula E."/>
            <person name="Henrissat B."/>
            <person name="Hsieh H.M."/>
            <person name="Youens-Clark K."/>
            <person name="Lutzoni F."/>
            <person name="Miadlikowska J."/>
            <person name="Eastwood D.C."/>
            <person name="Hamelin R.C."/>
            <person name="Grigoriev I.V."/>
            <person name="U'Ren J.M."/>
        </authorList>
    </citation>
    <scope>NUCLEOTIDE SEQUENCE [LARGE SCALE GENOMIC DNA]</scope>
    <source>
        <strain evidence="1 2">CBS 119005</strain>
    </source>
</reference>
<evidence type="ECO:0000313" key="1">
    <source>
        <dbReference type="EMBL" id="KAI4859896.1"/>
    </source>
</evidence>
<name>A0ACB9YKG1_9PEZI</name>
<keyword evidence="2" id="KW-1185">Reference proteome</keyword>
<accession>A0ACB9YKG1</accession>
<comment type="caution">
    <text evidence="1">The sequence shown here is derived from an EMBL/GenBank/DDBJ whole genome shotgun (WGS) entry which is preliminary data.</text>
</comment>